<keyword evidence="3" id="KW-1185">Reference proteome</keyword>
<evidence type="ECO:0000256" key="1">
    <source>
        <dbReference type="SAM" id="MobiDB-lite"/>
    </source>
</evidence>
<organism evidence="2 3">
    <name type="scientific">Streptosporangium sandarakinum</name>
    <dbReference type="NCBI Taxonomy" id="1260955"/>
    <lineage>
        <taxon>Bacteria</taxon>
        <taxon>Bacillati</taxon>
        <taxon>Actinomycetota</taxon>
        <taxon>Actinomycetes</taxon>
        <taxon>Streptosporangiales</taxon>
        <taxon>Streptosporangiaceae</taxon>
        <taxon>Streptosporangium</taxon>
    </lineage>
</organism>
<gene>
    <name evidence="2" type="ORF">HDA43_005074</name>
</gene>
<dbReference type="Gene3D" id="1.10.260.40">
    <property type="entry name" value="lambda repressor-like DNA-binding domains"/>
    <property type="match status" value="1"/>
</dbReference>
<dbReference type="InterPro" id="IPR010982">
    <property type="entry name" value="Lambda_DNA-bd_dom_sf"/>
</dbReference>
<evidence type="ECO:0000313" key="3">
    <source>
        <dbReference type="Proteomes" id="UP000576393"/>
    </source>
</evidence>
<reference evidence="2 3" key="1">
    <citation type="submission" date="2020-07" db="EMBL/GenBank/DDBJ databases">
        <title>Sequencing the genomes of 1000 actinobacteria strains.</title>
        <authorList>
            <person name="Klenk H.-P."/>
        </authorList>
    </citation>
    <scope>NUCLEOTIDE SEQUENCE [LARGE SCALE GENOMIC DNA]</scope>
    <source>
        <strain evidence="2 3">DSM 45763</strain>
    </source>
</reference>
<name>A0A852V6D9_9ACTN</name>
<sequence length="104" mass="11024">MVGGRGRSRSPRELADDPENWPHADLSGHPAAAVVQAIAATLQAVMTERRLSFRRLAEISGVNRQTVNDVAAGRCWPDVATIAQLEVGLAVRLWPASPTGTGGN</sequence>
<dbReference type="AlphaFoldDB" id="A0A852V6D9"/>
<dbReference type="SUPFAM" id="SSF47413">
    <property type="entry name" value="lambda repressor-like DNA-binding domains"/>
    <property type="match status" value="1"/>
</dbReference>
<dbReference type="EMBL" id="JACCCO010000002">
    <property type="protein sequence ID" value="NYF42873.1"/>
    <property type="molecule type" value="Genomic_DNA"/>
</dbReference>
<comment type="caution">
    <text evidence="2">The sequence shown here is derived from an EMBL/GenBank/DDBJ whole genome shotgun (WGS) entry which is preliminary data.</text>
</comment>
<protein>
    <submittedName>
        <fullName evidence="2">Putative XRE-type DNA-binding protein</fullName>
    </submittedName>
</protein>
<keyword evidence="2" id="KW-0238">DNA-binding</keyword>
<feature type="region of interest" description="Disordered" evidence="1">
    <location>
        <begin position="1"/>
        <end position="27"/>
    </location>
</feature>
<dbReference type="Proteomes" id="UP000576393">
    <property type="component" value="Unassembled WGS sequence"/>
</dbReference>
<dbReference type="GO" id="GO:0003677">
    <property type="term" value="F:DNA binding"/>
    <property type="evidence" value="ECO:0007669"/>
    <property type="project" value="UniProtKB-KW"/>
</dbReference>
<accession>A0A852V6D9</accession>
<proteinExistence type="predicted"/>
<dbReference type="RefSeq" id="WP_179825721.1">
    <property type="nucleotide sequence ID" value="NZ_JACCCO010000002.1"/>
</dbReference>
<evidence type="ECO:0000313" key="2">
    <source>
        <dbReference type="EMBL" id="NYF42873.1"/>
    </source>
</evidence>